<comment type="caution">
    <text evidence="1">The sequence shown here is derived from an EMBL/GenBank/DDBJ whole genome shotgun (WGS) entry which is preliminary data.</text>
</comment>
<organism evidence="1 2">
    <name type="scientific">Compostibacter hankyongensis</name>
    <dbReference type="NCBI Taxonomy" id="1007089"/>
    <lineage>
        <taxon>Bacteria</taxon>
        <taxon>Pseudomonadati</taxon>
        <taxon>Bacteroidota</taxon>
        <taxon>Chitinophagia</taxon>
        <taxon>Chitinophagales</taxon>
        <taxon>Chitinophagaceae</taxon>
        <taxon>Compostibacter</taxon>
    </lineage>
</organism>
<gene>
    <name evidence="1" type="ORF">GCM10023143_26660</name>
</gene>
<proteinExistence type="predicted"/>
<name>A0ABP8G1F1_9BACT</name>
<dbReference type="RefSeq" id="WP_344980116.1">
    <property type="nucleotide sequence ID" value="NZ_BAABFN010000006.1"/>
</dbReference>
<reference evidence="2" key="1">
    <citation type="journal article" date="2019" name="Int. J. Syst. Evol. Microbiol.">
        <title>The Global Catalogue of Microorganisms (GCM) 10K type strain sequencing project: providing services to taxonomists for standard genome sequencing and annotation.</title>
        <authorList>
            <consortium name="The Broad Institute Genomics Platform"/>
            <consortium name="The Broad Institute Genome Sequencing Center for Infectious Disease"/>
            <person name="Wu L."/>
            <person name="Ma J."/>
        </authorList>
    </citation>
    <scope>NUCLEOTIDE SEQUENCE [LARGE SCALE GENOMIC DNA]</scope>
    <source>
        <strain evidence="2">JCM 17664</strain>
    </source>
</reference>
<dbReference type="InterPro" id="IPR008949">
    <property type="entry name" value="Isoprenoid_synthase_dom_sf"/>
</dbReference>
<dbReference type="CDD" id="cd00385">
    <property type="entry name" value="Isoprenoid_Biosyn_C1"/>
    <property type="match status" value="1"/>
</dbReference>
<protein>
    <recommendedName>
        <fullName evidence="3">Terpene synthase</fullName>
    </recommendedName>
</protein>
<accession>A0ABP8G1F1</accession>
<evidence type="ECO:0008006" key="3">
    <source>
        <dbReference type="Google" id="ProtNLM"/>
    </source>
</evidence>
<dbReference type="Proteomes" id="UP001501207">
    <property type="component" value="Unassembled WGS sequence"/>
</dbReference>
<sequence length="354" mass="41283">MPRTDTVHFYEAFLRLSWLRWQLKVQEQRLRKEMPALLGNIAPGWAEHLSTNDLYRITKYWQLALNLICGGLYRLRGLPLTEAEQQRIMLLSIFGPLYDDLFDEKILCYEQIEALTKSPEGYIPHNAKDELLKKIYLRLLDVAPYPEEMKGHLFRVFIWQKASMKQLDPHIGEEELYEITYNKCYHSILLFCAVLDHPLTAEMQKMLYPMAGLLQLTNDAFDVYKDMQSDIYTLPNLYPDYKRLLHHFMNEVALFNERLMNLPFPGREKKIYSITVHALNGMGHMSLEQLSIAGRYVSNAAGLKALSRKELVCDMDTFGQKIRWVKRVCALAGHRSVSDKHYYVPSQAVSQPLC</sequence>
<dbReference type="SUPFAM" id="SSF48576">
    <property type="entry name" value="Terpenoid synthases"/>
    <property type="match status" value="1"/>
</dbReference>
<keyword evidence="2" id="KW-1185">Reference proteome</keyword>
<evidence type="ECO:0000313" key="2">
    <source>
        <dbReference type="Proteomes" id="UP001501207"/>
    </source>
</evidence>
<evidence type="ECO:0000313" key="1">
    <source>
        <dbReference type="EMBL" id="GAA4315338.1"/>
    </source>
</evidence>
<dbReference type="EMBL" id="BAABFN010000006">
    <property type="protein sequence ID" value="GAA4315338.1"/>
    <property type="molecule type" value="Genomic_DNA"/>
</dbReference>